<dbReference type="GO" id="GO:0003824">
    <property type="term" value="F:catalytic activity"/>
    <property type="evidence" value="ECO:0007669"/>
    <property type="project" value="InterPro"/>
</dbReference>
<reference evidence="8 9" key="1">
    <citation type="submission" date="2016-06" db="EMBL/GenBank/DDBJ databases">
        <title>Respiratory ammonification of nitrate coupled to the oxidation of elemental sulfur in deep-sea autotrophic thermophilic bacteria.</title>
        <authorList>
            <person name="Slobodkina G.B."/>
            <person name="Mardanov A.V."/>
            <person name="Ravin N.V."/>
            <person name="Frolova A.A."/>
            <person name="Viryasiv M.B."/>
            <person name="Chernyh N.A."/>
            <person name="Bonch-Osmolovskaya E.A."/>
            <person name="Slobodkin A.I."/>
        </authorList>
    </citation>
    <scope>NUCLEOTIDE SEQUENCE [LARGE SCALE GENOMIC DNA]</scope>
    <source>
        <strain evidence="8 9">S69</strain>
    </source>
</reference>
<dbReference type="InterPro" id="IPR058240">
    <property type="entry name" value="rSAM_sf"/>
</dbReference>
<comment type="cofactor">
    <cofactor evidence="1">
        <name>[4Fe-4S] cluster</name>
        <dbReference type="ChEBI" id="CHEBI:49883"/>
    </cofactor>
</comment>
<dbReference type="Gene3D" id="3.20.20.70">
    <property type="entry name" value="Aldolase class I"/>
    <property type="match status" value="1"/>
</dbReference>
<evidence type="ECO:0000256" key="3">
    <source>
        <dbReference type="ARBA" id="ARBA00022723"/>
    </source>
</evidence>
<dbReference type="Proteomes" id="UP000093080">
    <property type="component" value="Unassembled WGS sequence"/>
</dbReference>
<dbReference type="SFLD" id="SFLDS00029">
    <property type="entry name" value="Radical_SAM"/>
    <property type="match status" value="1"/>
</dbReference>
<organism evidence="8 9">
    <name type="scientific">Dissulfuribacter thermophilus</name>
    <dbReference type="NCBI Taxonomy" id="1156395"/>
    <lineage>
        <taxon>Bacteria</taxon>
        <taxon>Pseudomonadati</taxon>
        <taxon>Thermodesulfobacteriota</taxon>
        <taxon>Dissulfuribacteria</taxon>
        <taxon>Dissulfuribacterales</taxon>
        <taxon>Dissulfuribacteraceae</taxon>
        <taxon>Dissulfuribacter</taxon>
    </lineage>
</organism>
<dbReference type="RefSeq" id="WP_067620283.1">
    <property type="nucleotide sequence ID" value="NZ_MAGO01000013.1"/>
</dbReference>
<keyword evidence="2" id="KW-0949">S-adenosyl-L-methionine</keyword>
<dbReference type="InterPro" id="IPR007197">
    <property type="entry name" value="rSAM"/>
</dbReference>
<evidence type="ECO:0000256" key="5">
    <source>
        <dbReference type="ARBA" id="ARBA00023014"/>
    </source>
</evidence>
<protein>
    <submittedName>
        <fullName evidence="8">Putative molybdopterin cofactor synthesis protein A</fullName>
    </submittedName>
</protein>
<dbReference type="Pfam" id="PF04055">
    <property type="entry name" value="Radical_SAM"/>
    <property type="match status" value="1"/>
</dbReference>
<evidence type="ECO:0000256" key="4">
    <source>
        <dbReference type="ARBA" id="ARBA00023004"/>
    </source>
</evidence>
<dbReference type="EMBL" id="MAGO01000013">
    <property type="protein sequence ID" value="OCC14351.1"/>
    <property type="molecule type" value="Genomic_DNA"/>
</dbReference>
<name>A0A1B9F3L3_9BACT</name>
<dbReference type="OrthoDB" id="9772409at2"/>
<dbReference type="GO" id="GO:0046872">
    <property type="term" value="F:metal ion binding"/>
    <property type="evidence" value="ECO:0007669"/>
    <property type="project" value="UniProtKB-KW"/>
</dbReference>
<dbReference type="PANTHER" id="PTHR11228:SF7">
    <property type="entry name" value="PQQA PEPTIDE CYCLASE"/>
    <property type="match status" value="1"/>
</dbReference>
<keyword evidence="4" id="KW-0408">Iron</keyword>
<evidence type="ECO:0000313" key="8">
    <source>
        <dbReference type="EMBL" id="OCC14351.1"/>
    </source>
</evidence>
<gene>
    <name evidence="8" type="ORF">DBT_2224</name>
</gene>
<dbReference type="STRING" id="1156395.DBT_2224"/>
<proteinExistence type="predicted"/>
<keyword evidence="3" id="KW-0479">Metal-binding</keyword>
<accession>A0A1B9F3L3</accession>
<keyword evidence="5" id="KW-0411">Iron-sulfur</keyword>
<dbReference type="AlphaFoldDB" id="A0A1B9F3L3"/>
<dbReference type="PANTHER" id="PTHR11228">
    <property type="entry name" value="RADICAL SAM DOMAIN PROTEIN"/>
    <property type="match status" value="1"/>
</dbReference>
<dbReference type="InterPro" id="IPR050377">
    <property type="entry name" value="Radical_SAM_PqqE_MftC-like"/>
</dbReference>
<evidence type="ECO:0000259" key="7">
    <source>
        <dbReference type="Pfam" id="PF13186"/>
    </source>
</evidence>
<evidence type="ECO:0000259" key="6">
    <source>
        <dbReference type="Pfam" id="PF04055"/>
    </source>
</evidence>
<feature type="domain" description="4Fe4S-binding SPASM" evidence="7">
    <location>
        <begin position="208"/>
        <end position="268"/>
    </location>
</feature>
<dbReference type="CDD" id="cd01335">
    <property type="entry name" value="Radical_SAM"/>
    <property type="match status" value="1"/>
</dbReference>
<sequence length="289" mass="32968">MKEFIPHSIDLEITNYCENNCLMCPRDAILRPKGMMDRVVFDQIKDFIRTWDALVTISGMGDPLLHPSLFEYIEKLNDEGIKNGIVINPLSLIKRKGALEDLARVKPGVITVSFPSIVKTVFESLIPGASFEDSVELVKILHELSKAKRFGLRVSGLLTSMNSSERGEFISFWKKRGINVWVRRCHSRGGNLKNGLPLRVASEPNGMCWLFKVHAFFSWNGDMLSCCHDLKGETSMINVLESRQDEIFKVRRMAFSRRPHFELCSRCDEELKSPSGSLLRSFQRLSLEK</sequence>
<dbReference type="InterPro" id="IPR013785">
    <property type="entry name" value="Aldolase_TIM"/>
</dbReference>
<dbReference type="SUPFAM" id="SSF102114">
    <property type="entry name" value="Radical SAM enzymes"/>
    <property type="match status" value="1"/>
</dbReference>
<evidence type="ECO:0000256" key="1">
    <source>
        <dbReference type="ARBA" id="ARBA00001966"/>
    </source>
</evidence>
<evidence type="ECO:0000256" key="2">
    <source>
        <dbReference type="ARBA" id="ARBA00022691"/>
    </source>
</evidence>
<dbReference type="CDD" id="cd21109">
    <property type="entry name" value="SPASM"/>
    <property type="match status" value="1"/>
</dbReference>
<comment type="caution">
    <text evidence="8">The sequence shown here is derived from an EMBL/GenBank/DDBJ whole genome shotgun (WGS) entry which is preliminary data.</text>
</comment>
<feature type="domain" description="Radical SAM core" evidence="6">
    <location>
        <begin position="12"/>
        <end position="144"/>
    </location>
</feature>
<dbReference type="GO" id="GO:0051536">
    <property type="term" value="F:iron-sulfur cluster binding"/>
    <property type="evidence" value="ECO:0007669"/>
    <property type="project" value="UniProtKB-KW"/>
</dbReference>
<keyword evidence="9" id="KW-1185">Reference proteome</keyword>
<dbReference type="InterPro" id="IPR023885">
    <property type="entry name" value="4Fe4S-binding_SPASM_dom"/>
</dbReference>
<dbReference type="Pfam" id="PF13186">
    <property type="entry name" value="SPASM"/>
    <property type="match status" value="1"/>
</dbReference>
<evidence type="ECO:0000313" key="9">
    <source>
        <dbReference type="Proteomes" id="UP000093080"/>
    </source>
</evidence>